<dbReference type="PROSITE" id="PS51376">
    <property type="entry name" value="DBB"/>
    <property type="match status" value="1"/>
</dbReference>
<comment type="caution">
    <text evidence="4">The sequence shown here is derived from an EMBL/GenBank/DDBJ whole genome shotgun (WGS) entry which is preliminary data.</text>
</comment>
<dbReference type="GO" id="GO:0005068">
    <property type="term" value="F:transmembrane receptor protein tyrosine kinase adaptor activity"/>
    <property type="evidence" value="ECO:0007669"/>
    <property type="project" value="TreeGrafter"/>
</dbReference>
<feature type="domain" description="DBB" evidence="3">
    <location>
        <begin position="173"/>
        <end position="310"/>
    </location>
</feature>
<feature type="compositionally biased region" description="Low complexity" evidence="2">
    <location>
        <begin position="568"/>
        <end position="581"/>
    </location>
</feature>
<dbReference type="Proteomes" id="UP000291343">
    <property type="component" value="Unassembled WGS sequence"/>
</dbReference>
<evidence type="ECO:0000256" key="1">
    <source>
        <dbReference type="SAM" id="Coils"/>
    </source>
</evidence>
<dbReference type="InterPro" id="IPR052446">
    <property type="entry name" value="B-cell_PI3K-Signaling_Adptrs"/>
</dbReference>
<dbReference type="GO" id="GO:0005829">
    <property type="term" value="C:cytosol"/>
    <property type="evidence" value="ECO:0007669"/>
    <property type="project" value="TreeGrafter"/>
</dbReference>
<keyword evidence="5" id="KW-1185">Reference proteome</keyword>
<evidence type="ECO:0000259" key="3">
    <source>
        <dbReference type="PROSITE" id="PS51376"/>
    </source>
</evidence>
<proteinExistence type="predicted"/>
<dbReference type="FunCoup" id="A0A482X2C1">
    <property type="interactions" value="28"/>
</dbReference>
<evidence type="ECO:0000313" key="4">
    <source>
        <dbReference type="EMBL" id="RZF39792.1"/>
    </source>
</evidence>
<dbReference type="InParanoid" id="A0A482X2C1"/>
<name>A0A482X2C1_LAOST</name>
<dbReference type="AlphaFoldDB" id="A0A482X2C1"/>
<gene>
    <name evidence="4" type="ORF">LSTR_LSTR000440</name>
</gene>
<feature type="compositionally biased region" description="Polar residues" evidence="2">
    <location>
        <begin position="722"/>
        <end position="731"/>
    </location>
</feature>
<dbReference type="STRING" id="195883.A0A482X2C1"/>
<dbReference type="OrthoDB" id="8192811at2759"/>
<feature type="region of interest" description="Disordered" evidence="2">
    <location>
        <begin position="816"/>
        <end position="952"/>
    </location>
</feature>
<keyword evidence="1" id="KW-0175">Coiled coil</keyword>
<dbReference type="PANTHER" id="PTHR16267">
    <property type="entry name" value="BANK1/PIK3AP1 FAMILY MEMBER"/>
    <property type="match status" value="1"/>
</dbReference>
<dbReference type="EMBL" id="QKKF02019547">
    <property type="protein sequence ID" value="RZF39792.1"/>
    <property type="molecule type" value="Genomic_DNA"/>
</dbReference>
<feature type="compositionally biased region" description="Pro residues" evidence="2">
    <location>
        <begin position="1042"/>
        <end position="1053"/>
    </location>
</feature>
<dbReference type="Pfam" id="PF14545">
    <property type="entry name" value="DBB"/>
    <property type="match status" value="1"/>
</dbReference>
<evidence type="ECO:0000313" key="5">
    <source>
        <dbReference type="Proteomes" id="UP000291343"/>
    </source>
</evidence>
<dbReference type="Gene3D" id="3.40.50.10140">
    <property type="entry name" value="Toll/interleukin-1 receptor homology (TIR) domain"/>
    <property type="match status" value="1"/>
</dbReference>
<organism evidence="4 5">
    <name type="scientific">Laodelphax striatellus</name>
    <name type="common">Small brown planthopper</name>
    <name type="synonym">Delphax striatella</name>
    <dbReference type="NCBI Taxonomy" id="195883"/>
    <lineage>
        <taxon>Eukaryota</taxon>
        <taxon>Metazoa</taxon>
        <taxon>Ecdysozoa</taxon>
        <taxon>Arthropoda</taxon>
        <taxon>Hexapoda</taxon>
        <taxon>Insecta</taxon>
        <taxon>Pterygota</taxon>
        <taxon>Neoptera</taxon>
        <taxon>Paraneoptera</taxon>
        <taxon>Hemiptera</taxon>
        <taxon>Auchenorrhyncha</taxon>
        <taxon>Fulgoroidea</taxon>
        <taxon>Delphacidae</taxon>
        <taxon>Criomorphinae</taxon>
        <taxon>Laodelphax</taxon>
    </lineage>
</organism>
<feature type="compositionally biased region" description="Low complexity" evidence="2">
    <location>
        <begin position="926"/>
        <end position="952"/>
    </location>
</feature>
<dbReference type="InterPro" id="IPR017893">
    <property type="entry name" value="DBB_domain"/>
</dbReference>
<sequence length="1062" mass="117846">MLVEYQRCCSLECDGGVKANGELLDIVIISSGLSETASLWVSYLTTCFQQISTEQSQPPFKLVCVRLEDVLVGMTALSQNEKLAKARLQIVILCPSFLDQIKNSPGPASALSTLLQPTLLCFDEWRKVVVKDQDPTFVGDFLGVAMDILSRSWQIQHAINQLRSEEKKAQFSIIPKKVKVGQNKLIILLNDPLDEHDVIHISVDKNGTRLEPTSVKRRNPYTIQFAMPVACLQVSMIASVFVEKNGKPLGHRLVKCECRMQELDQLLRTTDNPMQFMCQALGLNPGERDQLDVFLVASLQRNLPPHFNLLQPAGHRYHSANCEYPTLLHFSARFGLEKLSWQLLECPGGEQACSIRNACQLTPADMAERAGHVRLANALKGYLQMTELSSMYSYLKGISDKHTPGFSEANYLLPRPLNDTYLVPPTARPVNAASTPTSPPPNCSSFYCEQEFYKIPPSPILLMESSPDYNIPPAPLPLDTILERNKNSSHFATSPTSPKYMFPFGGYMEMHPAEKSQDHSPKLKEKTSHCHYYENRRHDDQLPTNLPTPLPTAQDTSNVAPPEHCRKNSASSNSSSTKLSLHGTQDELAEIINDFKNHVITIAEVEKLVASWQNRHDVQQSFKEKQEQLNAMREEYERIQHKMKTHLKRPTPFERIKKFFSRGKSKHGTCSAECQRQQTKANGDSIINNISSVSVCHRPTSSLSLHSSCSSASSGRMSIASGTSLGDSGTHSAHDDKKNSVQNDVLNHVIRSRLNGDTQNSASLCSTPLDFHKCSKAGHMETADYVNTDQHSTCMTGTLKRLTSLTFEDTIIEDQENVTSESLEGTTEENVPKTEKETIEEGGQDGEEKGMAVVEIHTPPGVETEKELPVDSGDQSADPKPVKQPAVESAINSKVEKTEEEKDEREGSPLTDSTKENGNDDVELKTVQTTTSTTTAPAKTTTTNTSTNTTSSTVTVVTAKADSEKPLTQTHISFSELRNKFAALEGDEHCAGNTNLSENGVEQKLEIVENYTDEINSDEEIMNRTDDLLESLQLHDYMNVPMPEPLPPPPVPPRGNYNQISS</sequence>
<dbReference type="GO" id="GO:0005104">
    <property type="term" value="F:fibroblast growth factor receptor binding"/>
    <property type="evidence" value="ECO:0007669"/>
    <property type="project" value="TreeGrafter"/>
</dbReference>
<dbReference type="InterPro" id="IPR035897">
    <property type="entry name" value="Toll_tir_struct_dom_sf"/>
</dbReference>
<dbReference type="SMART" id="SM01282">
    <property type="entry name" value="DBB"/>
    <property type="match status" value="1"/>
</dbReference>
<feature type="compositionally biased region" description="Basic and acidic residues" evidence="2">
    <location>
        <begin position="894"/>
        <end position="924"/>
    </location>
</feature>
<protein>
    <recommendedName>
        <fullName evidence="3">DBB domain-containing protein</fullName>
    </recommendedName>
</protein>
<feature type="compositionally biased region" description="Polar residues" evidence="2">
    <location>
        <begin position="817"/>
        <end position="829"/>
    </location>
</feature>
<reference evidence="4 5" key="1">
    <citation type="journal article" date="2017" name="Gigascience">
        <title>Genome sequence of the small brown planthopper, Laodelphax striatellus.</title>
        <authorList>
            <person name="Zhu J."/>
            <person name="Jiang F."/>
            <person name="Wang X."/>
            <person name="Yang P."/>
            <person name="Bao Y."/>
            <person name="Zhao W."/>
            <person name="Wang W."/>
            <person name="Lu H."/>
            <person name="Wang Q."/>
            <person name="Cui N."/>
            <person name="Li J."/>
            <person name="Chen X."/>
            <person name="Luo L."/>
            <person name="Yu J."/>
            <person name="Kang L."/>
            <person name="Cui F."/>
        </authorList>
    </citation>
    <scope>NUCLEOTIDE SEQUENCE [LARGE SCALE GENOMIC DNA]</scope>
    <source>
        <strain evidence="4">Lst14</strain>
    </source>
</reference>
<accession>A0A482X2C1</accession>
<dbReference type="SMR" id="A0A482X2C1"/>
<feature type="region of interest" description="Disordered" evidence="2">
    <location>
        <begin position="1039"/>
        <end position="1062"/>
    </location>
</feature>
<feature type="region of interest" description="Disordered" evidence="2">
    <location>
        <begin position="716"/>
        <end position="742"/>
    </location>
</feature>
<feature type="coiled-coil region" evidence="1">
    <location>
        <begin position="615"/>
        <end position="649"/>
    </location>
</feature>
<dbReference type="PANTHER" id="PTHR16267:SF11">
    <property type="entry name" value="STUMPS, ISOFORM E"/>
    <property type="match status" value="1"/>
</dbReference>
<feature type="region of interest" description="Disordered" evidence="2">
    <location>
        <begin position="535"/>
        <end position="581"/>
    </location>
</feature>
<evidence type="ECO:0000256" key="2">
    <source>
        <dbReference type="SAM" id="MobiDB-lite"/>
    </source>
</evidence>
<feature type="compositionally biased region" description="Basic and acidic residues" evidence="2">
    <location>
        <begin position="830"/>
        <end position="839"/>
    </location>
</feature>